<keyword evidence="4" id="KW-0413">Isomerase</keyword>
<dbReference type="Pfam" id="PF20511">
    <property type="entry name" value="PMI_typeI_cat"/>
    <property type="match status" value="1"/>
</dbReference>
<evidence type="ECO:0000259" key="3">
    <source>
        <dbReference type="Pfam" id="PF20511"/>
    </source>
</evidence>
<evidence type="ECO:0000313" key="4">
    <source>
        <dbReference type="EMBL" id="SSC13550.1"/>
    </source>
</evidence>
<sequence length="264" mass="30501">MILKSKPIFSPRPWGDRQLNELYKVDTQDPVGEVWLLSDFQNMRTELCEGERCIYPNDLTKTLFHKDLPRFPLLVKYICANDWLSVQVHPDDELARFLEGEPWGKNECWYFLQNGRIAAGITRPEKPLEDLRNDDLRILTPERGDLVCLQAGTVHSLGPGSKVIEVQQASDMTYRIYDWGRGRELHLDKAKVATKAAASAIVIEEMKKFDWKYFSMELTRKVEGSGIVITLSETLELYVLLDARKEFPEDVLFVRPGNFWGESF</sequence>
<name>A0A7Z7LGY7_9BACT</name>
<dbReference type="InterPro" id="IPR011051">
    <property type="entry name" value="RmlC_Cupin_sf"/>
</dbReference>
<dbReference type="SUPFAM" id="SSF51182">
    <property type="entry name" value="RmlC-like cupins"/>
    <property type="match status" value="1"/>
</dbReference>
<accession>A0A7Z7LGY7</accession>
<dbReference type="RefSeq" id="WP_169699688.1">
    <property type="nucleotide sequence ID" value="NZ_LS974202.1"/>
</dbReference>
<keyword evidence="1" id="KW-0479">Metal-binding</keyword>
<dbReference type="Proteomes" id="UP000250796">
    <property type="component" value="Chromosome MESINF"/>
</dbReference>
<organism evidence="4 5">
    <name type="scientific">Mesotoga infera</name>
    <dbReference type="NCBI Taxonomy" id="1236046"/>
    <lineage>
        <taxon>Bacteria</taxon>
        <taxon>Thermotogati</taxon>
        <taxon>Thermotogota</taxon>
        <taxon>Thermotogae</taxon>
        <taxon>Kosmotogales</taxon>
        <taxon>Kosmotogaceae</taxon>
        <taxon>Mesotoga</taxon>
    </lineage>
</organism>
<evidence type="ECO:0000256" key="1">
    <source>
        <dbReference type="ARBA" id="ARBA00022723"/>
    </source>
</evidence>
<dbReference type="EMBL" id="LS974202">
    <property type="protein sequence ID" value="SSC13550.1"/>
    <property type="molecule type" value="Genomic_DNA"/>
</dbReference>
<gene>
    <name evidence="4" type="ORF">MESINF_2110</name>
</gene>
<dbReference type="KEGG" id="minf:MESINF_2110"/>
<dbReference type="GO" id="GO:0008270">
    <property type="term" value="F:zinc ion binding"/>
    <property type="evidence" value="ECO:0007669"/>
    <property type="project" value="InterPro"/>
</dbReference>
<dbReference type="PANTHER" id="PTHR42742:SF3">
    <property type="entry name" value="FRUCTOKINASE"/>
    <property type="match status" value="1"/>
</dbReference>
<dbReference type="Gene3D" id="2.60.120.10">
    <property type="entry name" value="Jelly Rolls"/>
    <property type="match status" value="1"/>
</dbReference>
<dbReference type="AlphaFoldDB" id="A0A7Z7LGY7"/>
<proteinExistence type="predicted"/>
<evidence type="ECO:0000313" key="5">
    <source>
        <dbReference type="Proteomes" id="UP000250796"/>
    </source>
</evidence>
<dbReference type="InterPro" id="IPR014710">
    <property type="entry name" value="RmlC-like_jellyroll"/>
</dbReference>
<keyword evidence="2" id="KW-0862">Zinc</keyword>
<protein>
    <submittedName>
        <fullName evidence="4">Phosphomannose isomerase</fullName>
    </submittedName>
</protein>
<dbReference type="InterPro" id="IPR051804">
    <property type="entry name" value="Carb_Metab_Reg_Kinase/Isom"/>
</dbReference>
<evidence type="ECO:0000256" key="2">
    <source>
        <dbReference type="ARBA" id="ARBA00022833"/>
    </source>
</evidence>
<feature type="domain" description="Phosphomannose isomerase type I catalytic" evidence="3">
    <location>
        <begin position="25"/>
        <end position="98"/>
    </location>
</feature>
<dbReference type="PANTHER" id="PTHR42742">
    <property type="entry name" value="TRANSCRIPTIONAL REPRESSOR MPRA"/>
    <property type="match status" value="1"/>
</dbReference>
<dbReference type="InterPro" id="IPR046457">
    <property type="entry name" value="PMI_typeI_cat"/>
</dbReference>
<dbReference type="GO" id="GO:0004476">
    <property type="term" value="F:mannose-6-phosphate isomerase activity"/>
    <property type="evidence" value="ECO:0007669"/>
    <property type="project" value="InterPro"/>
</dbReference>
<reference evidence="4 5" key="1">
    <citation type="submission" date="2017-01" db="EMBL/GenBank/DDBJ databases">
        <authorList>
            <person name="Erauso G."/>
        </authorList>
    </citation>
    <scope>NUCLEOTIDE SEQUENCE [LARGE SCALE GENOMIC DNA]</scope>
    <source>
        <strain evidence="4">MESINF1</strain>
    </source>
</reference>
<keyword evidence="5" id="KW-1185">Reference proteome</keyword>
<dbReference type="CDD" id="cd07010">
    <property type="entry name" value="cupin_PMI_type_I_N_bac"/>
    <property type="match status" value="1"/>
</dbReference>